<organism evidence="1 2">
    <name type="scientific">Marinobacter salarius</name>
    <dbReference type="NCBI Taxonomy" id="1420917"/>
    <lineage>
        <taxon>Bacteria</taxon>
        <taxon>Pseudomonadati</taxon>
        <taxon>Pseudomonadota</taxon>
        <taxon>Gammaproteobacteria</taxon>
        <taxon>Pseudomonadales</taxon>
        <taxon>Marinobacteraceae</taxon>
        <taxon>Marinobacter</taxon>
    </lineage>
</organism>
<dbReference type="KEGG" id="msr:AU15_17130"/>
<protein>
    <submittedName>
        <fullName evidence="1">Uncharacterized protein</fullName>
    </submittedName>
</protein>
<dbReference type="AlphaFoldDB" id="W5Z4D5"/>
<evidence type="ECO:0000313" key="1">
    <source>
        <dbReference type="EMBL" id="AHI33318.1"/>
    </source>
</evidence>
<sequence length="35" mass="3968">MSLLDHLLPYDFSPLTVLSAEEVRHDLVALIQEDS</sequence>
<name>W5Z4D5_9GAMM</name>
<accession>W5Z4D5</accession>
<gene>
    <name evidence="1" type="ORF">AU15_17130</name>
</gene>
<evidence type="ECO:0000313" key="2">
    <source>
        <dbReference type="Proteomes" id="UP000035081"/>
    </source>
</evidence>
<dbReference type="HOGENOM" id="CLU_3365812_0_0_6"/>
<dbReference type="EMBL" id="CP007152">
    <property type="protein sequence ID" value="AHI33318.1"/>
    <property type="molecule type" value="Genomic_DNA"/>
</dbReference>
<dbReference type="Proteomes" id="UP000035081">
    <property type="component" value="Chromosome"/>
</dbReference>
<proteinExistence type="predicted"/>
<reference evidence="1 2" key="1">
    <citation type="journal article" date="2014" name="Genome Announc.">
        <title>Draft Genome Sequences of Marinobacter similis A3d10T and Marinobacter salarius R9SW1T.</title>
        <authorList>
            <person name="Ivanova E.P."/>
            <person name="Ng H.J."/>
            <person name="Webb H.K."/>
            <person name="Feng G."/>
            <person name="Oshima K."/>
            <person name="Hattori M."/>
            <person name="Ohkuma M."/>
            <person name="Sergeev A.F."/>
            <person name="Mikhailov V.V."/>
            <person name="Crawford R.J."/>
            <person name="Sawabe T."/>
        </authorList>
    </citation>
    <scope>NUCLEOTIDE SEQUENCE [LARGE SCALE GENOMIC DNA]</scope>
    <source>
        <strain evidence="2">A3d10 and R9SW1</strain>
    </source>
</reference>